<evidence type="ECO:0000313" key="2">
    <source>
        <dbReference type="EMBL" id="KAK2709556.1"/>
    </source>
</evidence>
<dbReference type="EMBL" id="JAVRJZ010000017">
    <property type="protein sequence ID" value="KAK2709556.1"/>
    <property type="molecule type" value="Genomic_DNA"/>
</dbReference>
<dbReference type="InterPro" id="IPR029526">
    <property type="entry name" value="PGBD"/>
</dbReference>
<name>A0AA88L1V6_ARTSF</name>
<evidence type="ECO:0000259" key="1">
    <source>
        <dbReference type="Pfam" id="PF13843"/>
    </source>
</evidence>
<dbReference type="Proteomes" id="UP001187531">
    <property type="component" value="Unassembled WGS sequence"/>
</dbReference>
<keyword evidence="3" id="KW-1185">Reference proteome</keyword>
<dbReference type="PANTHER" id="PTHR47272">
    <property type="entry name" value="DDE_TNP_1_7 DOMAIN-CONTAINING PROTEIN"/>
    <property type="match status" value="1"/>
</dbReference>
<dbReference type="AlphaFoldDB" id="A0AA88L1V6"/>
<protein>
    <recommendedName>
        <fullName evidence="1">PiggyBac transposable element-derived protein domain-containing protein</fullName>
    </recommendedName>
</protein>
<sequence>MKKKDRGSTSSAALAEGITVLRWKNNNLVALCCSYAGYPPADVVERWSSSEKKKLGVERPFLVKEYNKCMGVVDLLDSLTSHYRNDFRK</sequence>
<reference evidence="2" key="1">
    <citation type="submission" date="2023-07" db="EMBL/GenBank/DDBJ databases">
        <title>Chromosome-level genome assembly of Artemia franciscana.</title>
        <authorList>
            <person name="Jo E."/>
        </authorList>
    </citation>
    <scope>NUCLEOTIDE SEQUENCE</scope>
    <source>
        <tissue evidence="2">Whole body</tissue>
    </source>
</reference>
<gene>
    <name evidence="2" type="ORF">QYM36_013282</name>
</gene>
<comment type="caution">
    <text evidence="2">The sequence shown here is derived from an EMBL/GenBank/DDBJ whole genome shotgun (WGS) entry which is preliminary data.</text>
</comment>
<proteinExistence type="predicted"/>
<evidence type="ECO:0000313" key="3">
    <source>
        <dbReference type="Proteomes" id="UP001187531"/>
    </source>
</evidence>
<feature type="domain" description="PiggyBac transposable element-derived protein" evidence="1">
    <location>
        <begin position="2"/>
        <end position="88"/>
    </location>
</feature>
<accession>A0AA88L1V6</accession>
<organism evidence="2 3">
    <name type="scientific">Artemia franciscana</name>
    <name type="common">Brine shrimp</name>
    <name type="synonym">Artemia sanfranciscana</name>
    <dbReference type="NCBI Taxonomy" id="6661"/>
    <lineage>
        <taxon>Eukaryota</taxon>
        <taxon>Metazoa</taxon>
        <taxon>Ecdysozoa</taxon>
        <taxon>Arthropoda</taxon>
        <taxon>Crustacea</taxon>
        <taxon>Branchiopoda</taxon>
        <taxon>Anostraca</taxon>
        <taxon>Artemiidae</taxon>
        <taxon>Artemia</taxon>
    </lineage>
</organism>
<dbReference type="Pfam" id="PF13843">
    <property type="entry name" value="DDE_Tnp_1_7"/>
    <property type="match status" value="1"/>
</dbReference>